<protein>
    <submittedName>
        <fullName evidence="2">General stress protein</fullName>
    </submittedName>
</protein>
<feature type="domain" description="Pyridoxamine 5'-phosphate oxidase N-terminal" evidence="1">
    <location>
        <begin position="8"/>
        <end position="129"/>
    </location>
</feature>
<dbReference type="PANTHER" id="PTHR34818">
    <property type="entry name" value="PROTEIN BLI-3"/>
    <property type="match status" value="1"/>
</dbReference>
<keyword evidence="3" id="KW-1185">Reference proteome</keyword>
<dbReference type="Pfam" id="PF01243">
    <property type="entry name" value="PNPOx_N"/>
    <property type="match status" value="1"/>
</dbReference>
<evidence type="ECO:0000313" key="2">
    <source>
        <dbReference type="EMBL" id="ARI78900.1"/>
    </source>
</evidence>
<dbReference type="OrthoDB" id="5431160at2"/>
<dbReference type="Proteomes" id="UP000192527">
    <property type="component" value="Chromosome"/>
</dbReference>
<dbReference type="PANTHER" id="PTHR34818:SF1">
    <property type="entry name" value="PROTEIN BLI-3"/>
    <property type="match status" value="1"/>
</dbReference>
<dbReference type="AlphaFoldDB" id="A0A1W6A065"/>
<name>A0A1W6A065_9BACI</name>
<dbReference type="InterPro" id="IPR052917">
    <property type="entry name" value="Stress-Dev_Protein"/>
</dbReference>
<dbReference type="STRING" id="402384.HM131_19630"/>
<dbReference type="InterPro" id="IPR011576">
    <property type="entry name" value="Pyridox_Oxase_N"/>
</dbReference>
<dbReference type="InterPro" id="IPR012349">
    <property type="entry name" value="Split_barrel_FMN-bd"/>
</dbReference>
<dbReference type="Gene3D" id="2.30.110.10">
    <property type="entry name" value="Electron Transport, Fmn-binding Protein, Chain A"/>
    <property type="match status" value="1"/>
</dbReference>
<dbReference type="KEGG" id="hmn:HM131_19630"/>
<gene>
    <name evidence="2" type="ORF">HM131_19630</name>
</gene>
<reference evidence="2 3" key="1">
    <citation type="submission" date="2017-04" db="EMBL/GenBank/DDBJ databases">
        <title>The whole genome sequencing and assembly of Halobacillus mangrovi strain.</title>
        <authorList>
            <person name="Lee S.-J."/>
            <person name="Park M.-K."/>
            <person name="Kim J.-Y."/>
            <person name="Lee Y.-J."/>
            <person name="Yi H."/>
            <person name="Bahn Y.-S."/>
            <person name="Kim J.F."/>
            <person name="Lee D.-W."/>
        </authorList>
    </citation>
    <scope>NUCLEOTIDE SEQUENCE [LARGE SCALE GENOMIC DNA]</scope>
    <source>
        <strain evidence="2 3">KTB 131</strain>
    </source>
</reference>
<organism evidence="2 3">
    <name type="scientific">Halobacillus mangrovi</name>
    <dbReference type="NCBI Taxonomy" id="402384"/>
    <lineage>
        <taxon>Bacteria</taxon>
        <taxon>Bacillati</taxon>
        <taxon>Bacillota</taxon>
        <taxon>Bacilli</taxon>
        <taxon>Bacillales</taxon>
        <taxon>Bacillaceae</taxon>
        <taxon>Halobacillus</taxon>
    </lineage>
</organism>
<accession>A0A1W6A065</accession>
<evidence type="ECO:0000259" key="1">
    <source>
        <dbReference type="Pfam" id="PF01243"/>
    </source>
</evidence>
<evidence type="ECO:0000313" key="3">
    <source>
        <dbReference type="Proteomes" id="UP000192527"/>
    </source>
</evidence>
<dbReference type="RefSeq" id="WP_085031403.1">
    <property type="nucleotide sequence ID" value="NZ_CP020772.1"/>
</dbReference>
<sequence>MNQEELRKKIYHIMDQHKVGTLATVKGNKPHTRYMTFSNDDEFTFYTPTNKETHKAEEIDENPHVHILIGYEGEGYGDSYLEVEGQAKIRDDQKIKDWLWTEQMERWFSGKGDPEYIVLEIYPESIRLMNADADTPETLEL</sequence>
<dbReference type="SUPFAM" id="SSF50475">
    <property type="entry name" value="FMN-binding split barrel"/>
    <property type="match status" value="1"/>
</dbReference>
<dbReference type="EMBL" id="CP020772">
    <property type="protein sequence ID" value="ARI78900.1"/>
    <property type="molecule type" value="Genomic_DNA"/>
</dbReference>
<proteinExistence type="predicted"/>